<accession>A0A0E9VPY7</accession>
<name>A0A0E9VPY7_ANGAN</name>
<proteinExistence type="predicted"/>
<evidence type="ECO:0000313" key="1">
    <source>
        <dbReference type="EMBL" id="JAH79273.1"/>
    </source>
</evidence>
<reference evidence="1" key="1">
    <citation type="submission" date="2014-11" db="EMBL/GenBank/DDBJ databases">
        <authorList>
            <person name="Amaro Gonzalez C."/>
        </authorList>
    </citation>
    <scope>NUCLEOTIDE SEQUENCE</scope>
</reference>
<reference evidence="1" key="2">
    <citation type="journal article" date="2015" name="Fish Shellfish Immunol.">
        <title>Early steps in the European eel (Anguilla anguilla)-Vibrio vulnificus interaction in the gills: Role of the RtxA13 toxin.</title>
        <authorList>
            <person name="Callol A."/>
            <person name="Pajuelo D."/>
            <person name="Ebbesson L."/>
            <person name="Teles M."/>
            <person name="MacKenzie S."/>
            <person name="Amaro C."/>
        </authorList>
    </citation>
    <scope>NUCLEOTIDE SEQUENCE</scope>
</reference>
<sequence length="30" mass="3682">MHYLHHWFTGSLHSLNEACKDMFNSWRYGL</sequence>
<organism evidence="1">
    <name type="scientific">Anguilla anguilla</name>
    <name type="common">European freshwater eel</name>
    <name type="synonym">Muraena anguilla</name>
    <dbReference type="NCBI Taxonomy" id="7936"/>
    <lineage>
        <taxon>Eukaryota</taxon>
        <taxon>Metazoa</taxon>
        <taxon>Chordata</taxon>
        <taxon>Craniata</taxon>
        <taxon>Vertebrata</taxon>
        <taxon>Euteleostomi</taxon>
        <taxon>Actinopterygii</taxon>
        <taxon>Neopterygii</taxon>
        <taxon>Teleostei</taxon>
        <taxon>Anguilliformes</taxon>
        <taxon>Anguillidae</taxon>
        <taxon>Anguilla</taxon>
    </lineage>
</organism>
<dbReference type="AlphaFoldDB" id="A0A0E9VPY7"/>
<protein>
    <submittedName>
        <fullName evidence="1">Uncharacterized protein</fullName>
    </submittedName>
</protein>
<dbReference type="EMBL" id="GBXM01029304">
    <property type="protein sequence ID" value="JAH79273.1"/>
    <property type="molecule type" value="Transcribed_RNA"/>
</dbReference>